<dbReference type="Proteomes" id="UP000016922">
    <property type="component" value="Unassembled WGS sequence"/>
</dbReference>
<dbReference type="GeneID" id="19464282"/>
<evidence type="ECO:0000313" key="5">
    <source>
        <dbReference type="EMBL" id="EPE35890.1"/>
    </source>
</evidence>
<dbReference type="InterPro" id="IPR001876">
    <property type="entry name" value="Znf_RanBP2"/>
</dbReference>
<dbReference type="RefSeq" id="XP_008076708.1">
    <property type="nucleotide sequence ID" value="XM_008078517.1"/>
</dbReference>
<dbReference type="EMBL" id="KE145353">
    <property type="protein sequence ID" value="EPE35890.1"/>
    <property type="molecule type" value="Genomic_DNA"/>
</dbReference>
<dbReference type="KEGG" id="glz:GLAREA_05228"/>
<sequence>MRLRNLFRSRSSEERIKGSAQWRNKIIEEENERNVRESGKNYGEIRITKWWSGGNVSGDGYEKLEGEKVVKETAMPWGCHDCMVFNYAANNSCTRCGHGKCVECGIWGQTRGALVIPMWIF</sequence>
<dbReference type="HOGENOM" id="CLU_2038304_0_0_1"/>
<evidence type="ECO:0000259" key="4">
    <source>
        <dbReference type="PROSITE" id="PS01358"/>
    </source>
</evidence>
<dbReference type="GO" id="GO:0008270">
    <property type="term" value="F:zinc ion binding"/>
    <property type="evidence" value="ECO:0007669"/>
    <property type="project" value="UniProtKB-KW"/>
</dbReference>
<protein>
    <recommendedName>
        <fullName evidence="4">RanBP2-type domain-containing protein</fullName>
    </recommendedName>
</protein>
<dbReference type="PROSITE" id="PS01358">
    <property type="entry name" value="ZF_RANBP2_1"/>
    <property type="match status" value="1"/>
</dbReference>
<keyword evidence="1" id="KW-0479">Metal-binding</keyword>
<accession>S3DDS2</accession>
<evidence type="ECO:0000256" key="3">
    <source>
        <dbReference type="ARBA" id="ARBA00022833"/>
    </source>
</evidence>
<organism evidence="5 6">
    <name type="scientific">Glarea lozoyensis (strain ATCC 20868 / MF5171)</name>
    <dbReference type="NCBI Taxonomy" id="1116229"/>
    <lineage>
        <taxon>Eukaryota</taxon>
        <taxon>Fungi</taxon>
        <taxon>Dikarya</taxon>
        <taxon>Ascomycota</taxon>
        <taxon>Pezizomycotina</taxon>
        <taxon>Leotiomycetes</taxon>
        <taxon>Helotiales</taxon>
        <taxon>Helotiaceae</taxon>
        <taxon>Glarea</taxon>
    </lineage>
</organism>
<gene>
    <name evidence="5" type="ORF">GLAREA_05228</name>
</gene>
<evidence type="ECO:0000256" key="2">
    <source>
        <dbReference type="ARBA" id="ARBA00022771"/>
    </source>
</evidence>
<evidence type="ECO:0000256" key="1">
    <source>
        <dbReference type="ARBA" id="ARBA00022723"/>
    </source>
</evidence>
<keyword evidence="6" id="KW-1185">Reference proteome</keyword>
<reference evidence="5 6" key="1">
    <citation type="journal article" date="2013" name="BMC Genomics">
        <title>Genomics-driven discovery of the pneumocandin biosynthetic gene cluster in the fungus Glarea lozoyensis.</title>
        <authorList>
            <person name="Chen L."/>
            <person name="Yue Q."/>
            <person name="Zhang X."/>
            <person name="Xiang M."/>
            <person name="Wang C."/>
            <person name="Li S."/>
            <person name="Che Y."/>
            <person name="Ortiz-Lopez F.J."/>
            <person name="Bills G.F."/>
            <person name="Liu X."/>
            <person name="An Z."/>
        </authorList>
    </citation>
    <scope>NUCLEOTIDE SEQUENCE [LARGE SCALE GENOMIC DNA]</scope>
    <source>
        <strain evidence="6">ATCC 20868 / MF5171</strain>
    </source>
</reference>
<keyword evidence="3" id="KW-0862">Zinc</keyword>
<name>S3DDS2_GLAL2</name>
<evidence type="ECO:0000313" key="6">
    <source>
        <dbReference type="Proteomes" id="UP000016922"/>
    </source>
</evidence>
<keyword evidence="2" id="KW-0863">Zinc-finger</keyword>
<dbReference type="AlphaFoldDB" id="S3DDS2"/>
<proteinExistence type="predicted"/>
<feature type="domain" description="RanBP2-type" evidence="4">
    <location>
        <begin position="77"/>
        <end position="96"/>
    </location>
</feature>